<dbReference type="SUPFAM" id="SSF53756">
    <property type="entry name" value="UDP-Glycosyltransferase/glycogen phosphorylase"/>
    <property type="match status" value="1"/>
</dbReference>
<name>A0A941EMH4_9ACTN</name>
<accession>A0A941EMH4</accession>
<dbReference type="PANTHER" id="PTHR12526">
    <property type="entry name" value="GLYCOSYLTRANSFERASE"/>
    <property type="match status" value="1"/>
</dbReference>
<keyword evidence="3" id="KW-1185">Reference proteome</keyword>
<keyword evidence="1" id="KW-0175">Coiled coil</keyword>
<dbReference type="Pfam" id="PF13692">
    <property type="entry name" value="Glyco_trans_1_4"/>
    <property type="match status" value="1"/>
</dbReference>
<organism evidence="2 3">
    <name type="scientific">Actinospica durhamensis</name>
    <dbReference type="NCBI Taxonomy" id="1508375"/>
    <lineage>
        <taxon>Bacteria</taxon>
        <taxon>Bacillati</taxon>
        <taxon>Actinomycetota</taxon>
        <taxon>Actinomycetes</taxon>
        <taxon>Catenulisporales</taxon>
        <taxon>Actinospicaceae</taxon>
        <taxon>Actinospica</taxon>
    </lineage>
</organism>
<dbReference type="EMBL" id="JAGSOG010000037">
    <property type="protein sequence ID" value="MBR7833710.1"/>
    <property type="molecule type" value="Genomic_DNA"/>
</dbReference>
<reference evidence="2" key="1">
    <citation type="submission" date="2021-04" db="EMBL/GenBank/DDBJ databases">
        <title>Genome based classification of Actinospica acidithermotolerans sp. nov., an actinobacterium isolated from an Indonesian hot spring.</title>
        <authorList>
            <person name="Kusuma A.B."/>
            <person name="Putra K.E."/>
            <person name="Nafisah S."/>
            <person name="Loh J."/>
            <person name="Nouioui I."/>
            <person name="Goodfellow M."/>
        </authorList>
    </citation>
    <scope>NUCLEOTIDE SEQUENCE</scope>
    <source>
        <strain evidence="2">CSCA 57</strain>
    </source>
</reference>
<sequence>MTAHPRVGVLAEGLRRHGHEVTECNAPLGLDTASRVAILSQPWRLPVLFARLASTWLRLARAASRGPEPDVVVVGYMGHFDVRLARLLFRRKTIVLDHLIGASDTAKDRNISGGGIKSKLLRAIDAGALKRANVIVVDTEEHLEALPEAHRSRGVVVQVGAPDDWFAAAPAPDGEAPRVSDGPLRVAFFGLYTPLQGAPVIGAALGLLGDAKVEVTMIGRGQELAATQQAAEGGCPVEWIDWVPSHELPALVAEHDVCLGIFGTGPKALRVVPNKVFQGAAAGCAIVTSDTAPQRRALGDAALFVPPGDAEALAQELRSLAEDLERLAGARRRARAAARERFGCAAVVEPLTARLGA</sequence>
<dbReference type="PANTHER" id="PTHR12526:SF636">
    <property type="entry name" value="BLL3647 PROTEIN"/>
    <property type="match status" value="1"/>
</dbReference>
<dbReference type="EC" id="2.4.-.-" evidence="2"/>
<evidence type="ECO:0000256" key="1">
    <source>
        <dbReference type="SAM" id="Coils"/>
    </source>
</evidence>
<keyword evidence="2" id="KW-0808">Transferase</keyword>
<dbReference type="AlphaFoldDB" id="A0A941EMH4"/>
<dbReference type="Proteomes" id="UP000675781">
    <property type="component" value="Unassembled WGS sequence"/>
</dbReference>
<gene>
    <name evidence="2" type="ORF">KDL01_10570</name>
</gene>
<keyword evidence="2" id="KW-0328">Glycosyltransferase</keyword>
<comment type="caution">
    <text evidence="2">The sequence shown here is derived from an EMBL/GenBank/DDBJ whole genome shotgun (WGS) entry which is preliminary data.</text>
</comment>
<dbReference type="Gene3D" id="3.40.50.2000">
    <property type="entry name" value="Glycogen Phosphorylase B"/>
    <property type="match status" value="2"/>
</dbReference>
<feature type="coiled-coil region" evidence="1">
    <location>
        <begin position="310"/>
        <end position="337"/>
    </location>
</feature>
<dbReference type="GO" id="GO:0016757">
    <property type="term" value="F:glycosyltransferase activity"/>
    <property type="evidence" value="ECO:0007669"/>
    <property type="project" value="UniProtKB-KW"/>
</dbReference>
<evidence type="ECO:0000313" key="3">
    <source>
        <dbReference type="Proteomes" id="UP000675781"/>
    </source>
</evidence>
<evidence type="ECO:0000313" key="2">
    <source>
        <dbReference type="EMBL" id="MBR7833710.1"/>
    </source>
</evidence>
<proteinExistence type="predicted"/>
<protein>
    <submittedName>
        <fullName evidence="2">Glycosyltransferase</fullName>
        <ecNumber evidence="2">2.4.-.-</ecNumber>
    </submittedName>
</protein>